<keyword evidence="8" id="KW-0829">Tyrosine-protein kinase</keyword>
<dbReference type="GO" id="GO:0008270">
    <property type="term" value="F:zinc ion binding"/>
    <property type="evidence" value="ECO:0007669"/>
    <property type="project" value="InterPro"/>
</dbReference>
<dbReference type="SUPFAM" id="SSF55486">
    <property type="entry name" value="Metalloproteases ('zincins'), catalytic domain"/>
    <property type="match status" value="1"/>
</dbReference>
<evidence type="ECO:0000256" key="11">
    <source>
        <dbReference type="PROSITE-ProRule" id="PRU10141"/>
    </source>
</evidence>
<dbReference type="GO" id="GO:0012505">
    <property type="term" value="C:endomembrane system"/>
    <property type="evidence" value="ECO:0007669"/>
    <property type="project" value="UniProtKB-SubCell"/>
</dbReference>
<dbReference type="GO" id="GO:0030182">
    <property type="term" value="P:neuron differentiation"/>
    <property type="evidence" value="ECO:0007669"/>
    <property type="project" value="UniProtKB-ARBA"/>
</dbReference>
<dbReference type="EMBL" id="MTYJ01000034">
    <property type="protein sequence ID" value="OQV19964.1"/>
    <property type="molecule type" value="Genomic_DNA"/>
</dbReference>
<comment type="subcellular location">
    <subcellularLocation>
        <location evidence="2">Endomembrane system</location>
    </subcellularLocation>
    <subcellularLocation>
        <location evidence="1">Membrane</location>
        <topology evidence="1">Single-pass membrane protein</topology>
    </subcellularLocation>
</comment>
<dbReference type="GO" id="GO:0005886">
    <property type="term" value="C:plasma membrane"/>
    <property type="evidence" value="ECO:0007669"/>
    <property type="project" value="TreeGrafter"/>
</dbReference>
<comment type="cofactor">
    <cofactor evidence="12">
        <name>Zn(2+)</name>
        <dbReference type="ChEBI" id="CHEBI:29105"/>
    </cofactor>
    <text evidence="12">Binds 1 zinc ion per subunit.</text>
</comment>
<dbReference type="PROSITE" id="PS00109">
    <property type="entry name" value="PROTEIN_KINASE_TYR"/>
    <property type="match status" value="1"/>
</dbReference>
<evidence type="ECO:0000259" key="14">
    <source>
        <dbReference type="PROSITE" id="PS50011"/>
    </source>
</evidence>
<dbReference type="CDD" id="cd00192">
    <property type="entry name" value="PTKc"/>
    <property type="match status" value="1"/>
</dbReference>
<dbReference type="Gene3D" id="3.30.200.20">
    <property type="entry name" value="Phosphorylase Kinase, domain 1"/>
    <property type="match status" value="1"/>
</dbReference>
<dbReference type="InterPro" id="IPR008266">
    <property type="entry name" value="Tyr_kinase_AS"/>
</dbReference>
<dbReference type="InterPro" id="IPR050122">
    <property type="entry name" value="RTK"/>
</dbReference>
<keyword evidence="13" id="KW-1133">Transmembrane helix</keyword>
<dbReference type="Pfam" id="PF01400">
    <property type="entry name" value="Astacin"/>
    <property type="match status" value="1"/>
</dbReference>
<dbReference type="InterPro" id="IPR011009">
    <property type="entry name" value="Kinase-like_dom_sf"/>
</dbReference>
<dbReference type="PROSITE" id="PS50011">
    <property type="entry name" value="PROTEIN_KINASE_DOM"/>
    <property type="match status" value="1"/>
</dbReference>
<sequence length="743" mass="84075">MGENDDASATGLELMSLFANGIRYTTRSQETSPDHSIAKGGLGFNEVRLWSKINDKVLIPYMFSNSYILWPTYQKLVLEAMKVFADETCLQFIPRTNQTDYVLITNERSCSAYVGRKGGLQRVSLAIGMCTDKLGIIEHELMHSIGFYNEQCRRDRDIYVEINFSNIDMSDAKEFTIYSNNLHDNQEYDFSSVMHSGMYDYSINHTVWTIRPKPKYAKSAIGQRMGLSSGDIRKINRLYNCSYVEGSLAETTTATGIGFTNMDHIFIPKQAIEHSNVDLHVTGVAALSTTSSAVASASMPGYVTPLIGVVVGLVVLLAVSAIVLATRRSRLRRTKLMEKRRGNGLGLLLAERNNAYFGVLENYISLIEIPADNVQISDQVLGKGEFGIVYRGIVSGMIVPLKSTVVAVKMLIRTSFSGIEDRLLLEEIKVMTKVGRHLNVVNLLGITFQDSPLLLLEFCPFESLLSYLKAHRGLYFYGHVEKDGTLFPFDRLHAELKQFNAERISTERDHANGNFDNLLLATKDLMSFAYQIARGMEYIVSRSIIHRDLAARNVLVSSGKIVKIDDFGMARQRKSDYVLGNSQTSLPIRWMPPEAIRCRTFCQKSDVWSFGVLLWEIFSLGEAPFAKWGFNGSVNDFLTWLENGHQMERPPEAPLEIDVVMRRCWHLQSKDRPTFAELRESLDHLVSAENLQDYLLMDEPYQKFNQKNAGILQELVLMDGEKDEKLKNNDSNYNSNYTETYIN</sequence>
<evidence type="ECO:0000256" key="3">
    <source>
        <dbReference type="ARBA" id="ARBA00022679"/>
    </source>
</evidence>
<evidence type="ECO:0000313" key="16">
    <source>
        <dbReference type="EMBL" id="OQV19964.1"/>
    </source>
</evidence>
<accession>A0A1W0WXM8</accession>
<dbReference type="GO" id="GO:0004222">
    <property type="term" value="F:metalloendopeptidase activity"/>
    <property type="evidence" value="ECO:0007669"/>
    <property type="project" value="UniProtKB-UniRule"/>
</dbReference>
<reference evidence="17" key="1">
    <citation type="submission" date="2017-01" db="EMBL/GenBank/DDBJ databases">
        <title>Comparative genomics of anhydrobiosis in the tardigrade Hypsibius dujardini.</title>
        <authorList>
            <person name="Yoshida Y."/>
            <person name="Koutsovoulos G."/>
            <person name="Laetsch D."/>
            <person name="Stevens L."/>
            <person name="Kumar S."/>
            <person name="Horikawa D."/>
            <person name="Ishino K."/>
            <person name="Komine S."/>
            <person name="Tomita M."/>
            <person name="Blaxter M."/>
            <person name="Arakawa K."/>
        </authorList>
    </citation>
    <scope>NUCLEOTIDE SEQUENCE [LARGE SCALE GENOMIC DNA]</scope>
    <source>
        <strain evidence="17">Z151</strain>
    </source>
</reference>
<dbReference type="GO" id="GO:0006508">
    <property type="term" value="P:proteolysis"/>
    <property type="evidence" value="ECO:0007669"/>
    <property type="project" value="UniProtKB-KW"/>
</dbReference>
<dbReference type="GO" id="GO:0005524">
    <property type="term" value="F:ATP binding"/>
    <property type="evidence" value="ECO:0007669"/>
    <property type="project" value="UniProtKB-UniRule"/>
</dbReference>
<keyword evidence="12" id="KW-0645">Protease</keyword>
<dbReference type="SUPFAM" id="SSF56112">
    <property type="entry name" value="Protein kinase-like (PK-like)"/>
    <property type="match status" value="1"/>
</dbReference>
<dbReference type="SMART" id="SM00235">
    <property type="entry name" value="ZnMc"/>
    <property type="match status" value="1"/>
</dbReference>
<dbReference type="InterPro" id="IPR017441">
    <property type="entry name" value="Protein_kinase_ATP_BS"/>
</dbReference>
<dbReference type="Pfam" id="PF07714">
    <property type="entry name" value="PK_Tyr_Ser-Thr"/>
    <property type="match status" value="1"/>
</dbReference>
<dbReference type="PANTHER" id="PTHR24416:SF600">
    <property type="entry name" value="PDGF- AND VEGF-RECEPTOR RELATED, ISOFORM J"/>
    <property type="match status" value="1"/>
</dbReference>
<dbReference type="Proteomes" id="UP000192578">
    <property type="component" value="Unassembled WGS sequence"/>
</dbReference>
<keyword evidence="12" id="KW-0378">Hydrolase</keyword>
<dbReference type="InterPro" id="IPR006026">
    <property type="entry name" value="Peptidase_Metallo"/>
</dbReference>
<keyword evidence="13" id="KW-0812">Transmembrane</keyword>
<keyword evidence="17" id="KW-1185">Reference proteome</keyword>
<evidence type="ECO:0000256" key="1">
    <source>
        <dbReference type="ARBA" id="ARBA00004167"/>
    </source>
</evidence>
<organism evidence="16 17">
    <name type="scientific">Hypsibius exemplaris</name>
    <name type="common">Freshwater tardigrade</name>
    <dbReference type="NCBI Taxonomy" id="2072580"/>
    <lineage>
        <taxon>Eukaryota</taxon>
        <taxon>Metazoa</taxon>
        <taxon>Ecdysozoa</taxon>
        <taxon>Tardigrada</taxon>
        <taxon>Eutardigrada</taxon>
        <taxon>Parachela</taxon>
        <taxon>Hypsibioidea</taxon>
        <taxon>Hypsibiidae</taxon>
        <taxon>Hypsibius</taxon>
    </lineage>
</organism>
<evidence type="ECO:0000256" key="7">
    <source>
        <dbReference type="ARBA" id="ARBA00023136"/>
    </source>
</evidence>
<evidence type="ECO:0000256" key="13">
    <source>
        <dbReference type="SAM" id="Phobius"/>
    </source>
</evidence>
<dbReference type="GO" id="GO:0051130">
    <property type="term" value="P:positive regulation of cellular component organization"/>
    <property type="evidence" value="ECO:0007669"/>
    <property type="project" value="UniProtKB-ARBA"/>
</dbReference>
<keyword evidence="12" id="KW-0862">Zinc</keyword>
<keyword evidence="4 11" id="KW-0547">Nucleotide-binding</keyword>
<dbReference type="Gene3D" id="3.40.390.10">
    <property type="entry name" value="Collagenase (Catalytic Domain)"/>
    <property type="match status" value="1"/>
</dbReference>
<dbReference type="FunFam" id="1.10.510.10:FF:001512">
    <property type="entry name" value="Receptor tyrosine-protein kinase erbB-2"/>
    <property type="match status" value="1"/>
</dbReference>
<dbReference type="InterPro" id="IPR001245">
    <property type="entry name" value="Ser-Thr/Tyr_kinase_cat_dom"/>
</dbReference>
<dbReference type="InterPro" id="IPR024079">
    <property type="entry name" value="MetalloPept_cat_dom_sf"/>
</dbReference>
<dbReference type="GO" id="GO:0043235">
    <property type="term" value="C:receptor complex"/>
    <property type="evidence" value="ECO:0007669"/>
    <property type="project" value="TreeGrafter"/>
</dbReference>
<dbReference type="SMART" id="SM00219">
    <property type="entry name" value="TyrKc"/>
    <property type="match status" value="1"/>
</dbReference>
<dbReference type="GO" id="GO:0048468">
    <property type="term" value="P:cell development"/>
    <property type="evidence" value="ECO:0007669"/>
    <property type="project" value="UniProtKB-ARBA"/>
</dbReference>
<dbReference type="OrthoDB" id="28230at2759"/>
<proteinExistence type="predicted"/>
<dbReference type="PRINTS" id="PR00480">
    <property type="entry name" value="ASTACIN"/>
</dbReference>
<evidence type="ECO:0000259" key="15">
    <source>
        <dbReference type="PROSITE" id="PS51864"/>
    </source>
</evidence>
<feature type="transmembrane region" description="Helical" evidence="13">
    <location>
        <begin position="302"/>
        <end position="325"/>
    </location>
</feature>
<dbReference type="GO" id="GO:0007169">
    <property type="term" value="P:cell surface receptor protein tyrosine kinase signaling pathway"/>
    <property type="evidence" value="ECO:0007669"/>
    <property type="project" value="TreeGrafter"/>
</dbReference>
<keyword evidence="12" id="KW-0482">Metalloprotease</keyword>
<dbReference type="CDD" id="cd04280">
    <property type="entry name" value="ZnMc_astacin_like"/>
    <property type="match status" value="1"/>
</dbReference>
<feature type="domain" description="Protein kinase" evidence="14">
    <location>
        <begin position="375"/>
        <end position="687"/>
    </location>
</feature>
<evidence type="ECO:0000256" key="5">
    <source>
        <dbReference type="ARBA" id="ARBA00022777"/>
    </source>
</evidence>
<keyword evidence="12" id="KW-0479">Metal-binding</keyword>
<keyword evidence="7 13" id="KW-0472">Membrane</keyword>
<feature type="domain" description="Peptidase M12A" evidence="15">
    <location>
        <begin position="35"/>
        <end position="242"/>
    </location>
</feature>
<dbReference type="InterPro" id="IPR001506">
    <property type="entry name" value="Peptidase_M12A"/>
</dbReference>
<gene>
    <name evidence="16" type="ORF">BV898_05969</name>
</gene>
<dbReference type="Gene3D" id="1.10.510.10">
    <property type="entry name" value="Transferase(Phosphotransferase) domain 1"/>
    <property type="match status" value="1"/>
</dbReference>
<dbReference type="GO" id="GO:0050793">
    <property type="term" value="P:regulation of developmental process"/>
    <property type="evidence" value="ECO:0007669"/>
    <property type="project" value="UniProtKB-ARBA"/>
</dbReference>
<keyword evidence="6 11" id="KW-0067">ATP-binding</keyword>
<evidence type="ECO:0000256" key="2">
    <source>
        <dbReference type="ARBA" id="ARBA00004308"/>
    </source>
</evidence>
<dbReference type="InterPro" id="IPR020635">
    <property type="entry name" value="Tyr_kinase_cat_dom"/>
</dbReference>
<evidence type="ECO:0000256" key="8">
    <source>
        <dbReference type="ARBA" id="ARBA00023137"/>
    </source>
</evidence>
<keyword evidence="3" id="KW-0808">Transferase</keyword>
<dbReference type="InterPro" id="IPR034035">
    <property type="entry name" value="Astacin-like_dom"/>
</dbReference>
<protein>
    <recommendedName>
        <fullName evidence="12">Metalloendopeptidase</fullName>
        <ecNumber evidence="12">3.4.24.-</ecNumber>
    </recommendedName>
</protein>
<keyword evidence="5" id="KW-0418">Kinase</keyword>
<dbReference type="AlphaFoldDB" id="A0A1W0WXM8"/>
<evidence type="ECO:0000256" key="12">
    <source>
        <dbReference type="RuleBase" id="RU361183"/>
    </source>
</evidence>
<evidence type="ECO:0000256" key="6">
    <source>
        <dbReference type="ARBA" id="ARBA00022840"/>
    </source>
</evidence>
<comment type="catalytic activity">
    <reaction evidence="9">
        <text>L-tyrosyl-[protein] + ATP = O-phospho-L-tyrosyl-[protein] + ADP + H(+)</text>
        <dbReference type="Rhea" id="RHEA:10596"/>
        <dbReference type="Rhea" id="RHEA-COMP:10136"/>
        <dbReference type="Rhea" id="RHEA-COMP:20101"/>
        <dbReference type="ChEBI" id="CHEBI:15378"/>
        <dbReference type="ChEBI" id="CHEBI:30616"/>
        <dbReference type="ChEBI" id="CHEBI:46858"/>
        <dbReference type="ChEBI" id="CHEBI:61978"/>
        <dbReference type="ChEBI" id="CHEBI:456216"/>
        <dbReference type="EC" id="2.7.10.1"/>
    </reaction>
</comment>
<dbReference type="EC" id="3.4.24.-" evidence="12"/>
<name>A0A1W0WXM8_HYPEX</name>
<evidence type="ECO:0000313" key="17">
    <source>
        <dbReference type="Proteomes" id="UP000192578"/>
    </source>
</evidence>
<feature type="active site" evidence="10">
    <location>
        <position position="140"/>
    </location>
</feature>
<evidence type="ECO:0000256" key="4">
    <source>
        <dbReference type="ARBA" id="ARBA00022741"/>
    </source>
</evidence>
<feature type="binding site" evidence="11">
    <location>
        <position position="409"/>
    </location>
    <ligand>
        <name>ATP</name>
        <dbReference type="ChEBI" id="CHEBI:30616"/>
    </ligand>
</feature>
<dbReference type="PANTHER" id="PTHR24416">
    <property type="entry name" value="TYROSINE-PROTEIN KINASE RECEPTOR"/>
    <property type="match status" value="1"/>
</dbReference>
<dbReference type="GO" id="GO:0004714">
    <property type="term" value="F:transmembrane receptor protein tyrosine kinase activity"/>
    <property type="evidence" value="ECO:0007669"/>
    <property type="project" value="UniProtKB-EC"/>
</dbReference>
<comment type="caution">
    <text evidence="16">The sequence shown here is derived from an EMBL/GenBank/DDBJ whole genome shotgun (WGS) entry which is preliminary data.</text>
</comment>
<dbReference type="PROSITE" id="PS00107">
    <property type="entry name" value="PROTEIN_KINASE_ATP"/>
    <property type="match status" value="1"/>
</dbReference>
<dbReference type="InterPro" id="IPR000719">
    <property type="entry name" value="Prot_kinase_dom"/>
</dbReference>
<keyword evidence="16" id="KW-0675">Receptor</keyword>
<evidence type="ECO:0000256" key="10">
    <source>
        <dbReference type="PROSITE-ProRule" id="PRU01211"/>
    </source>
</evidence>
<comment type="caution">
    <text evidence="10">Lacks conserved residue(s) required for the propagation of feature annotation.</text>
</comment>
<dbReference type="PROSITE" id="PS51864">
    <property type="entry name" value="ASTACIN"/>
    <property type="match status" value="1"/>
</dbReference>
<evidence type="ECO:0000256" key="9">
    <source>
        <dbReference type="ARBA" id="ARBA00051243"/>
    </source>
</evidence>